<dbReference type="Pfam" id="PF08378">
    <property type="entry name" value="NERD"/>
    <property type="match status" value="1"/>
</dbReference>
<organism evidence="2 3">
    <name type="scientific">Acinetobacter terrae</name>
    <dbReference type="NCBI Taxonomy" id="2731247"/>
    <lineage>
        <taxon>Bacteria</taxon>
        <taxon>Pseudomonadati</taxon>
        <taxon>Pseudomonadota</taxon>
        <taxon>Gammaproteobacteria</taxon>
        <taxon>Moraxellales</taxon>
        <taxon>Moraxellaceae</taxon>
        <taxon>Acinetobacter</taxon>
        <taxon>Acinetobacter Taxon 24</taxon>
    </lineage>
</organism>
<dbReference type="Proteomes" id="UP000569202">
    <property type="component" value="Unassembled WGS sequence"/>
</dbReference>
<protein>
    <recommendedName>
        <fullName evidence="1">NERD domain-containing protein</fullName>
    </recommendedName>
</protein>
<dbReference type="AlphaFoldDB" id="A0A7Y2RH92"/>
<dbReference type="InterPro" id="IPR011528">
    <property type="entry name" value="NERD"/>
</dbReference>
<comment type="caution">
    <text evidence="2">The sequence shown here is derived from an EMBL/GenBank/DDBJ whole genome shotgun (WGS) entry which is preliminary data.</text>
</comment>
<name>A0A7Y2RH92_9GAMM</name>
<evidence type="ECO:0000313" key="2">
    <source>
        <dbReference type="EMBL" id="NNH78629.1"/>
    </source>
</evidence>
<accession>A0A7Y2RH92</accession>
<sequence>MKNYYEEKFETLFLKFGAEIAKEKIVEDLLYKSTQPKIGLFKNKFDIFWKSNFIKLLTVDEAKSENYILALSQYIRYTITDKKICINFIKLDVESFILAVRYSGIILNSEHDSWSIIKEIDSDLLIDKISCFLETVEKLQQEYKNRLEEMKEIKISLNLGQVSAMIFGSLYAYEYLIPNQDYFDYLPYQYDLNERNSAESVWKAFDDIVKTSRKNTRTLTDKSLALALKSKMMPFMIEGDDLTKKLIVEYENFKRLVAIKVEIQNYYRNVLESFCFDKTVNYELKGEKLKYTNSKPEDDYWATKHSILLNYWLVKGTEKLMSSDHIYSIINTGENLEANAIALSKAHGIKEQLRQIYGIEELKINNVTLDLFDVLKTITLSQAHYLKDHIEKFLSFLNQTNNNLEALTKLMMHGFVIGENRMPMTFSWQKDKAKKMSSWIDASSNNEKNRIMNQILNFWSCDLYDEIDDSSLIQKPFYKIDDLIFQFPWLTAFQNLNTSMVNYVRKLYKNRLELKGETDQIELNLAEKFKAAGFKVFPQYLPACSQVGEIDLIAIYENHILVVELKSSYIRSSIKEIYEYRNFTLNKAAYQLTKKVEYVKSDFVQKHFENDKELKIHSWIVDTTLEFDHEYFGGHLKVSLDEVIISLTSDNYFMKHIIEGNLDRKEQTSQVNGINFINHIENNKFWSEQLENHEGYVEQMVAKFVI</sequence>
<gene>
    <name evidence="2" type="ORF">HLH17_13345</name>
</gene>
<feature type="domain" description="NERD" evidence="1">
    <location>
        <begin position="528"/>
        <end position="621"/>
    </location>
</feature>
<dbReference type="EMBL" id="JABERL010000043">
    <property type="protein sequence ID" value="NNH78629.1"/>
    <property type="molecule type" value="Genomic_DNA"/>
</dbReference>
<evidence type="ECO:0000313" key="3">
    <source>
        <dbReference type="Proteomes" id="UP000569202"/>
    </source>
</evidence>
<proteinExistence type="predicted"/>
<dbReference type="InterPro" id="IPR011335">
    <property type="entry name" value="Restrct_endonuc-II-like"/>
</dbReference>
<reference evidence="2 3" key="1">
    <citation type="submission" date="2020-04" db="EMBL/GenBank/DDBJ databases">
        <title>Acinetobacter Taxon 24.</title>
        <authorList>
            <person name="Nemec A."/>
            <person name="Radolfova-Krizova L."/>
            <person name="Higgins P.G."/>
            <person name="Spanelova P."/>
        </authorList>
    </citation>
    <scope>NUCLEOTIDE SEQUENCE [LARGE SCALE GENOMIC DNA]</scope>
    <source>
        <strain evidence="2 3">ANC 5380</strain>
    </source>
</reference>
<dbReference type="SUPFAM" id="SSF52980">
    <property type="entry name" value="Restriction endonuclease-like"/>
    <property type="match status" value="1"/>
</dbReference>
<dbReference type="RefSeq" id="WP_171540938.1">
    <property type="nucleotide sequence ID" value="NZ_JABERL010000043.1"/>
</dbReference>
<evidence type="ECO:0000259" key="1">
    <source>
        <dbReference type="Pfam" id="PF08378"/>
    </source>
</evidence>